<comment type="caution">
    <text evidence="2">The sequence shown here is derived from an EMBL/GenBank/DDBJ whole genome shotgun (WGS) entry which is preliminary data.</text>
</comment>
<organism evidence="2 3">
    <name type="scientific">Seminavis robusta</name>
    <dbReference type="NCBI Taxonomy" id="568900"/>
    <lineage>
        <taxon>Eukaryota</taxon>
        <taxon>Sar</taxon>
        <taxon>Stramenopiles</taxon>
        <taxon>Ochrophyta</taxon>
        <taxon>Bacillariophyta</taxon>
        <taxon>Bacillariophyceae</taxon>
        <taxon>Bacillariophycidae</taxon>
        <taxon>Naviculales</taxon>
        <taxon>Naviculaceae</taxon>
        <taxon>Seminavis</taxon>
    </lineage>
</organism>
<feature type="region of interest" description="Disordered" evidence="1">
    <location>
        <begin position="46"/>
        <end position="76"/>
    </location>
</feature>
<proteinExistence type="predicted"/>
<name>A0A9N8HA50_9STRA</name>
<dbReference type="AlphaFoldDB" id="A0A9N8HA50"/>
<evidence type="ECO:0000313" key="3">
    <source>
        <dbReference type="Proteomes" id="UP001153069"/>
    </source>
</evidence>
<accession>A0A9N8HA50</accession>
<sequence>MKKQGIPEFVFVRILAASEQNDDDCFSISSTDSLSSLEGSRFMDSLADDPLQGRVPPRRPARRLGSNVGGDDRGQFVRTSGVRTKTIELRTHSLPMTPSASVGHKHLLGGSSPSSGSKVTTTAPLTFSSPGFFHDSNLSSDTVLDLKDAQEAHVDRAPKVPRRRGSIQTSASCPLFVIRHKATVRGALAA</sequence>
<dbReference type="EMBL" id="CAICTM010000135">
    <property type="protein sequence ID" value="CAB9502438.1"/>
    <property type="molecule type" value="Genomic_DNA"/>
</dbReference>
<protein>
    <submittedName>
        <fullName evidence="2">Uncharacterized protein</fullName>
    </submittedName>
</protein>
<gene>
    <name evidence="2" type="ORF">SEMRO_136_G064170.1</name>
</gene>
<keyword evidence="3" id="KW-1185">Reference proteome</keyword>
<reference evidence="2" key="1">
    <citation type="submission" date="2020-06" db="EMBL/GenBank/DDBJ databases">
        <authorList>
            <consortium name="Plant Systems Biology data submission"/>
        </authorList>
    </citation>
    <scope>NUCLEOTIDE SEQUENCE</scope>
    <source>
        <strain evidence="2">D6</strain>
    </source>
</reference>
<evidence type="ECO:0000313" key="2">
    <source>
        <dbReference type="EMBL" id="CAB9502438.1"/>
    </source>
</evidence>
<dbReference type="Proteomes" id="UP001153069">
    <property type="component" value="Unassembled WGS sequence"/>
</dbReference>
<evidence type="ECO:0000256" key="1">
    <source>
        <dbReference type="SAM" id="MobiDB-lite"/>
    </source>
</evidence>